<dbReference type="GO" id="GO:0016887">
    <property type="term" value="F:ATP hydrolysis activity"/>
    <property type="evidence" value="ECO:0007669"/>
    <property type="project" value="InterPro"/>
</dbReference>
<proteinExistence type="inferred from homology"/>
<comment type="similarity">
    <text evidence="4">Belongs to the ABC transporter superfamily. Macrolide exporter (TC 3.A.1.122) family.</text>
</comment>
<evidence type="ECO:0000256" key="3">
    <source>
        <dbReference type="ARBA" id="ARBA00022840"/>
    </source>
</evidence>
<protein>
    <submittedName>
        <fullName evidence="6">Macrolide ABC transporter ATP-binding protein</fullName>
    </submittedName>
</protein>
<dbReference type="InterPro" id="IPR017911">
    <property type="entry name" value="MacB-like_ATP-bd"/>
</dbReference>
<dbReference type="Proteomes" id="UP001144372">
    <property type="component" value="Unassembled WGS sequence"/>
</dbReference>
<dbReference type="PANTHER" id="PTHR42798:SF6">
    <property type="entry name" value="CELL DIVISION ATP-BINDING PROTEIN FTSE"/>
    <property type="match status" value="1"/>
</dbReference>
<name>A0A9W6FS96_9BACT</name>
<keyword evidence="2" id="KW-0547">Nucleotide-binding</keyword>
<dbReference type="PANTHER" id="PTHR42798">
    <property type="entry name" value="LIPOPROTEIN-RELEASING SYSTEM ATP-BINDING PROTEIN LOLD"/>
    <property type="match status" value="1"/>
</dbReference>
<reference evidence="6" key="1">
    <citation type="submission" date="2022-12" db="EMBL/GenBank/DDBJ databases">
        <title>Reference genome sequencing for broad-spectrum identification of bacterial and archaeal isolates by mass spectrometry.</title>
        <authorList>
            <person name="Sekiguchi Y."/>
            <person name="Tourlousse D.M."/>
        </authorList>
    </citation>
    <scope>NUCLEOTIDE SEQUENCE</scope>
    <source>
        <strain evidence="6">ASRB1</strain>
    </source>
</reference>
<evidence type="ECO:0000256" key="2">
    <source>
        <dbReference type="ARBA" id="ARBA00022741"/>
    </source>
</evidence>
<dbReference type="GO" id="GO:0022857">
    <property type="term" value="F:transmembrane transporter activity"/>
    <property type="evidence" value="ECO:0007669"/>
    <property type="project" value="UniProtKB-ARBA"/>
</dbReference>
<evidence type="ECO:0000256" key="1">
    <source>
        <dbReference type="ARBA" id="ARBA00022448"/>
    </source>
</evidence>
<feature type="domain" description="ABC transporter" evidence="5">
    <location>
        <begin position="4"/>
        <end position="223"/>
    </location>
</feature>
<dbReference type="InterPro" id="IPR027417">
    <property type="entry name" value="P-loop_NTPase"/>
</dbReference>
<dbReference type="RefSeq" id="WP_281793620.1">
    <property type="nucleotide sequence ID" value="NZ_BSDR01000001.1"/>
</dbReference>
<dbReference type="FunFam" id="3.40.50.300:FF:000032">
    <property type="entry name" value="Export ABC transporter ATP-binding protein"/>
    <property type="match status" value="1"/>
</dbReference>
<gene>
    <name evidence="6" type="ORF">DAMNIGENAA_18000</name>
</gene>
<dbReference type="SMART" id="SM00382">
    <property type="entry name" value="AAA"/>
    <property type="match status" value="1"/>
</dbReference>
<evidence type="ECO:0000313" key="6">
    <source>
        <dbReference type="EMBL" id="GLI34367.1"/>
    </source>
</evidence>
<keyword evidence="1" id="KW-0813">Transport</keyword>
<keyword evidence="7" id="KW-1185">Reference proteome</keyword>
<dbReference type="PROSITE" id="PS50893">
    <property type="entry name" value="ABC_TRANSPORTER_2"/>
    <property type="match status" value="1"/>
</dbReference>
<accession>A0A9W6FS96</accession>
<dbReference type="InterPro" id="IPR003439">
    <property type="entry name" value="ABC_transporter-like_ATP-bd"/>
</dbReference>
<organism evidence="6 7">
    <name type="scientific">Desulforhabdus amnigena</name>
    <dbReference type="NCBI Taxonomy" id="40218"/>
    <lineage>
        <taxon>Bacteria</taxon>
        <taxon>Pseudomonadati</taxon>
        <taxon>Thermodesulfobacteriota</taxon>
        <taxon>Syntrophobacteria</taxon>
        <taxon>Syntrophobacterales</taxon>
        <taxon>Syntrophobacteraceae</taxon>
        <taxon>Desulforhabdus</taxon>
    </lineage>
</organism>
<comment type="caution">
    <text evidence="6">The sequence shown here is derived from an EMBL/GenBank/DDBJ whole genome shotgun (WGS) entry which is preliminary data.</text>
</comment>
<dbReference type="SUPFAM" id="SSF52540">
    <property type="entry name" value="P-loop containing nucleoside triphosphate hydrolases"/>
    <property type="match status" value="1"/>
</dbReference>
<dbReference type="GO" id="GO:0005524">
    <property type="term" value="F:ATP binding"/>
    <property type="evidence" value="ECO:0007669"/>
    <property type="project" value="UniProtKB-KW"/>
</dbReference>
<dbReference type="Gene3D" id="3.40.50.300">
    <property type="entry name" value="P-loop containing nucleotide triphosphate hydrolases"/>
    <property type="match status" value="1"/>
</dbReference>
<dbReference type="Pfam" id="PF00005">
    <property type="entry name" value="ABC_tran"/>
    <property type="match status" value="1"/>
</dbReference>
<evidence type="ECO:0000256" key="4">
    <source>
        <dbReference type="ARBA" id="ARBA00038388"/>
    </source>
</evidence>
<dbReference type="PROSITE" id="PS00211">
    <property type="entry name" value="ABC_TRANSPORTER_1"/>
    <property type="match status" value="1"/>
</dbReference>
<dbReference type="InterPro" id="IPR003593">
    <property type="entry name" value="AAA+_ATPase"/>
</dbReference>
<evidence type="ECO:0000313" key="7">
    <source>
        <dbReference type="Proteomes" id="UP001144372"/>
    </source>
</evidence>
<dbReference type="GO" id="GO:0098796">
    <property type="term" value="C:membrane protein complex"/>
    <property type="evidence" value="ECO:0007669"/>
    <property type="project" value="UniProtKB-ARBA"/>
</dbReference>
<dbReference type="CDD" id="cd03255">
    <property type="entry name" value="ABC_MJ0796_LolCDE_FtsE"/>
    <property type="match status" value="1"/>
</dbReference>
<dbReference type="InterPro" id="IPR017871">
    <property type="entry name" value="ABC_transporter-like_CS"/>
</dbReference>
<dbReference type="EMBL" id="BSDR01000001">
    <property type="protein sequence ID" value="GLI34367.1"/>
    <property type="molecule type" value="Genomic_DNA"/>
</dbReference>
<keyword evidence="3 6" id="KW-0067">ATP-binding</keyword>
<dbReference type="AlphaFoldDB" id="A0A9W6FS96"/>
<evidence type="ECO:0000259" key="5">
    <source>
        <dbReference type="PROSITE" id="PS50893"/>
    </source>
</evidence>
<sequence length="223" mass="24815">MPFCFLKDIRKSYIIGEEEVEILKGINLQIERGEFTAIMGTSGSGKTTLMNIIGCLDVPTSGEYILADKLVSQFSDDELSTFRNEHIGFIFQNFYLLPYATVLENVLLPTLYTEKQKSGDPVKRAMELLRLAGIEDRAKFKPNQLSGGQQQRVAIARALVNDPELVLADEPTGQLDSKTANEIMQLLSAMNSKGKTVILITHDVNTAAFAKRMIRLSDGRIIE</sequence>